<feature type="compositionally biased region" description="Pro residues" evidence="1">
    <location>
        <begin position="87"/>
        <end position="97"/>
    </location>
</feature>
<evidence type="ECO:0000256" key="1">
    <source>
        <dbReference type="SAM" id="MobiDB-lite"/>
    </source>
</evidence>
<evidence type="ECO:0000313" key="4">
    <source>
        <dbReference type="Proteomes" id="UP000054498"/>
    </source>
</evidence>
<proteinExistence type="predicted"/>
<organism evidence="3 4">
    <name type="scientific">Monoraphidium neglectum</name>
    <dbReference type="NCBI Taxonomy" id="145388"/>
    <lineage>
        <taxon>Eukaryota</taxon>
        <taxon>Viridiplantae</taxon>
        <taxon>Chlorophyta</taxon>
        <taxon>core chlorophytes</taxon>
        <taxon>Chlorophyceae</taxon>
        <taxon>CS clade</taxon>
        <taxon>Sphaeropleales</taxon>
        <taxon>Selenastraceae</taxon>
        <taxon>Monoraphidium</taxon>
    </lineage>
</organism>
<dbReference type="KEGG" id="mng:MNEG_14994"/>
<dbReference type="Proteomes" id="UP000054498">
    <property type="component" value="Unassembled WGS sequence"/>
</dbReference>
<evidence type="ECO:0000256" key="2">
    <source>
        <dbReference type="SAM" id="SignalP"/>
    </source>
</evidence>
<protein>
    <submittedName>
        <fullName evidence="3">Uncharacterized protein</fullName>
    </submittedName>
</protein>
<gene>
    <name evidence="3" type="ORF">MNEG_14994</name>
</gene>
<feature type="chain" id="PRO_5002247147" evidence="2">
    <location>
        <begin position="24"/>
        <end position="126"/>
    </location>
</feature>
<feature type="compositionally biased region" description="Pro residues" evidence="1">
    <location>
        <begin position="35"/>
        <end position="45"/>
    </location>
</feature>
<feature type="compositionally biased region" description="Low complexity" evidence="1">
    <location>
        <begin position="69"/>
        <end position="78"/>
    </location>
</feature>
<keyword evidence="2" id="KW-0732">Signal</keyword>
<dbReference type="EMBL" id="KK105156">
    <property type="protein sequence ID" value="KIY92969.1"/>
    <property type="molecule type" value="Genomic_DNA"/>
</dbReference>
<dbReference type="RefSeq" id="XP_013891989.1">
    <property type="nucleotide sequence ID" value="XM_014036535.1"/>
</dbReference>
<sequence>MSISVRRLLILARYLSTSYSAATLPPVRPSCGVAPVPPPPPPLPPSLGALDRERLRTLPREALRRRSLALPLRPLSRRGGVGRRGSPPRPPPPPLPPSLGALDRERLRTLPREALRPWRISCLLRR</sequence>
<feature type="region of interest" description="Disordered" evidence="1">
    <location>
        <begin position="26"/>
        <end position="50"/>
    </location>
</feature>
<reference evidence="3 4" key="1">
    <citation type="journal article" date="2013" name="BMC Genomics">
        <title>Reconstruction of the lipid metabolism for the microalga Monoraphidium neglectum from its genome sequence reveals characteristics suitable for biofuel production.</title>
        <authorList>
            <person name="Bogen C."/>
            <person name="Al-Dilaimi A."/>
            <person name="Albersmeier A."/>
            <person name="Wichmann J."/>
            <person name="Grundmann M."/>
            <person name="Rupp O."/>
            <person name="Lauersen K.J."/>
            <person name="Blifernez-Klassen O."/>
            <person name="Kalinowski J."/>
            <person name="Goesmann A."/>
            <person name="Mussgnug J.H."/>
            <person name="Kruse O."/>
        </authorList>
    </citation>
    <scope>NUCLEOTIDE SEQUENCE [LARGE SCALE GENOMIC DNA]</scope>
    <source>
        <strain evidence="3 4">SAG 48.87</strain>
    </source>
</reference>
<feature type="region of interest" description="Disordered" evidence="1">
    <location>
        <begin position="69"/>
        <end position="102"/>
    </location>
</feature>
<feature type="non-terminal residue" evidence="3">
    <location>
        <position position="126"/>
    </location>
</feature>
<evidence type="ECO:0000313" key="3">
    <source>
        <dbReference type="EMBL" id="KIY92969.1"/>
    </source>
</evidence>
<feature type="signal peptide" evidence="2">
    <location>
        <begin position="1"/>
        <end position="23"/>
    </location>
</feature>
<dbReference type="AlphaFoldDB" id="A0A0D2LMC3"/>
<keyword evidence="4" id="KW-1185">Reference proteome</keyword>
<accession>A0A0D2LMC3</accession>
<name>A0A0D2LMC3_9CHLO</name>
<dbReference type="GeneID" id="25732611"/>